<reference evidence="2 3" key="1">
    <citation type="submission" date="2018-10" db="EMBL/GenBank/DDBJ databases">
        <title>Genome sequencing of Mucilaginibacter sp. HYN0043.</title>
        <authorList>
            <person name="Kim M."/>
            <person name="Yi H."/>
        </authorList>
    </citation>
    <scope>NUCLEOTIDE SEQUENCE [LARGE SCALE GENOMIC DNA]</scope>
    <source>
        <strain evidence="2 3">HYN0043</strain>
    </source>
</reference>
<dbReference type="Pfam" id="PF01850">
    <property type="entry name" value="PIN"/>
    <property type="match status" value="1"/>
</dbReference>
<dbReference type="AlphaFoldDB" id="A0A494W1S4"/>
<name>A0A494W1S4_9SPHI</name>
<evidence type="ECO:0000259" key="1">
    <source>
        <dbReference type="Pfam" id="PF01850"/>
    </source>
</evidence>
<keyword evidence="3" id="KW-1185">Reference proteome</keyword>
<proteinExistence type="predicted"/>
<gene>
    <name evidence="2" type="ORF">HYN43_018750</name>
</gene>
<dbReference type="OrthoDB" id="5368631at2"/>
<dbReference type="EMBL" id="CP032869">
    <property type="protein sequence ID" value="AYL97222.1"/>
    <property type="molecule type" value="Genomic_DNA"/>
</dbReference>
<dbReference type="KEGG" id="muh:HYN43_018750"/>
<dbReference type="InterPro" id="IPR029060">
    <property type="entry name" value="PIN-like_dom_sf"/>
</dbReference>
<dbReference type="Gene3D" id="3.40.50.1010">
    <property type="entry name" value="5'-nuclease"/>
    <property type="match status" value="1"/>
</dbReference>
<evidence type="ECO:0000313" key="3">
    <source>
        <dbReference type="Proteomes" id="UP000270046"/>
    </source>
</evidence>
<feature type="domain" description="PIN" evidence="1">
    <location>
        <begin position="11"/>
        <end position="99"/>
    </location>
</feature>
<dbReference type="InterPro" id="IPR002716">
    <property type="entry name" value="PIN_dom"/>
</dbReference>
<accession>A0A494W1S4</accession>
<organism evidence="2 3">
    <name type="scientific">Mucilaginibacter celer</name>
    <dbReference type="NCBI Taxonomy" id="2305508"/>
    <lineage>
        <taxon>Bacteria</taxon>
        <taxon>Pseudomonadati</taxon>
        <taxon>Bacteroidota</taxon>
        <taxon>Sphingobacteriia</taxon>
        <taxon>Sphingobacteriales</taxon>
        <taxon>Sphingobacteriaceae</taxon>
        <taxon>Mucilaginibacter</taxon>
    </lineage>
</organism>
<evidence type="ECO:0000313" key="2">
    <source>
        <dbReference type="EMBL" id="AYL97222.1"/>
    </source>
</evidence>
<protein>
    <submittedName>
        <fullName evidence="2">PIN domain-containing protein</fullName>
    </submittedName>
</protein>
<dbReference type="SUPFAM" id="SSF88723">
    <property type="entry name" value="PIN domain-like"/>
    <property type="match status" value="1"/>
</dbReference>
<dbReference type="Proteomes" id="UP000270046">
    <property type="component" value="Chromosome"/>
</dbReference>
<sequence length="127" mass="14472">MKKKSVATNKVICDTDVLIDYWNTNEVRHVATKQIIDNIIGRNNVWISAITQMELLVGAFNKAELVKINKNISTFTVIGIGDEIVSNAVQLIKHYSLSPRFSLAGCYYCSNFYRIRFEAFYLQCKGL</sequence>